<gene>
    <name evidence="1" type="ORF">CA54_28580</name>
</gene>
<dbReference type="AlphaFoldDB" id="A0A5C6BS09"/>
<name>A0A5C6BS09_9PLAN</name>
<sequence>MSNQRIKFSSGQDEARSAYVTLPDNLETPGSVSKTIGLHEIIDDYQGPLVYLDFDGDKRLVGIEILLSVDDDASE</sequence>
<evidence type="ECO:0000313" key="2">
    <source>
        <dbReference type="Proteomes" id="UP000320735"/>
    </source>
</evidence>
<protein>
    <recommendedName>
        <fullName evidence="3">DUF2283 domain-containing protein</fullName>
    </recommendedName>
</protein>
<accession>A0A5C6BS09</accession>
<comment type="caution">
    <text evidence="1">The sequence shown here is derived from an EMBL/GenBank/DDBJ whole genome shotgun (WGS) entry which is preliminary data.</text>
</comment>
<keyword evidence="2" id="KW-1185">Reference proteome</keyword>
<dbReference type="Proteomes" id="UP000320735">
    <property type="component" value="Unassembled WGS sequence"/>
</dbReference>
<evidence type="ECO:0008006" key="3">
    <source>
        <dbReference type="Google" id="ProtNLM"/>
    </source>
</evidence>
<evidence type="ECO:0000313" key="1">
    <source>
        <dbReference type="EMBL" id="TWU14016.1"/>
    </source>
</evidence>
<proteinExistence type="predicted"/>
<organism evidence="1 2">
    <name type="scientific">Symmachiella macrocystis</name>
    <dbReference type="NCBI Taxonomy" id="2527985"/>
    <lineage>
        <taxon>Bacteria</taxon>
        <taxon>Pseudomonadati</taxon>
        <taxon>Planctomycetota</taxon>
        <taxon>Planctomycetia</taxon>
        <taxon>Planctomycetales</taxon>
        <taxon>Planctomycetaceae</taxon>
        <taxon>Symmachiella</taxon>
    </lineage>
</organism>
<dbReference type="EMBL" id="SJPP01000001">
    <property type="protein sequence ID" value="TWU14016.1"/>
    <property type="molecule type" value="Genomic_DNA"/>
</dbReference>
<reference evidence="1 2" key="1">
    <citation type="submission" date="2019-02" db="EMBL/GenBank/DDBJ databases">
        <title>Deep-cultivation of Planctomycetes and their phenomic and genomic characterization uncovers novel biology.</title>
        <authorList>
            <person name="Wiegand S."/>
            <person name="Jogler M."/>
            <person name="Boedeker C."/>
            <person name="Pinto D."/>
            <person name="Vollmers J."/>
            <person name="Rivas-Marin E."/>
            <person name="Kohn T."/>
            <person name="Peeters S.H."/>
            <person name="Heuer A."/>
            <person name="Rast P."/>
            <person name="Oberbeckmann S."/>
            <person name="Bunk B."/>
            <person name="Jeske O."/>
            <person name="Meyerdierks A."/>
            <person name="Storesund J.E."/>
            <person name="Kallscheuer N."/>
            <person name="Luecker S."/>
            <person name="Lage O.M."/>
            <person name="Pohl T."/>
            <person name="Merkel B.J."/>
            <person name="Hornburger P."/>
            <person name="Mueller R.-W."/>
            <person name="Bruemmer F."/>
            <person name="Labrenz M."/>
            <person name="Spormann A.M."/>
            <person name="Op Den Camp H."/>
            <person name="Overmann J."/>
            <person name="Amann R."/>
            <person name="Jetten M.S.M."/>
            <person name="Mascher T."/>
            <person name="Medema M.H."/>
            <person name="Devos D.P."/>
            <person name="Kaster A.-K."/>
            <person name="Ovreas L."/>
            <person name="Rohde M."/>
            <person name="Galperin M.Y."/>
            <person name="Jogler C."/>
        </authorList>
    </citation>
    <scope>NUCLEOTIDE SEQUENCE [LARGE SCALE GENOMIC DNA]</scope>
    <source>
        <strain evidence="1 2">CA54</strain>
    </source>
</reference>